<protein>
    <submittedName>
        <fullName evidence="1">Uncharacterized protein</fullName>
    </submittedName>
</protein>
<accession>A0A382K2M5</accession>
<dbReference type="EMBL" id="UINC01077797">
    <property type="protein sequence ID" value="SVC18256.1"/>
    <property type="molecule type" value="Genomic_DNA"/>
</dbReference>
<reference evidence="1" key="1">
    <citation type="submission" date="2018-05" db="EMBL/GenBank/DDBJ databases">
        <authorList>
            <person name="Lanie J.A."/>
            <person name="Ng W.-L."/>
            <person name="Kazmierczak K.M."/>
            <person name="Andrzejewski T.M."/>
            <person name="Davidsen T.M."/>
            <person name="Wayne K.J."/>
            <person name="Tettelin H."/>
            <person name="Glass J.I."/>
            <person name="Rusch D."/>
            <person name="Podicherti R."/>
            <person name="Tsui H.-C.T."/>
            <person name="Winkler M.E."/>
        </authorList>
    </citation>
    <scope>NUCLEOTIDE SEQUENCE</scope>
</reference>
<dbReference type="AlphaFoldDB" id="A0A382K2M5"/>
<name>A0A382K2M5_9ZZZZ</name>
<organism evidence="1">
    <name type="scientific">marine metagenome</name>
    <dbReference type="NCBI Taxonomy" id="408172"/>
    <lineage>
        <taxon>unclassified sequences</taxon>
        <taxon>metagenomes</taxon>
        <taxon>ecological metagenomes</taxon>
    </lineage>
</organism>
<proteinExistence type="predicted"/>
<sequence length="58" mass="6634">MAHATRKRMLANKCDGGQRLIVSVNEFYPQYIEMWMPNWLNAAGPTAFVMRYSLPSIG</sequence>
<evidence type="ECO:0000313" key="1">
    <source>
        <dbReference type="EMBL" id="SVC18256.1"/>
    </source>
</evidence>
<gene>
    <name evidence="1" type="ORF">METZ01_LOCUS271110</name>
</gene>